<evidence type="ECO:0000313" key="1">
    <source>
        <dbReference type="EMBL" id="BEH91572.1"/>
    </source>
</evidence>
<reference evidence="1" key="1">
    <citation type="journal article" date="2024" name="Int. J. Syst. Evol. Microbiol.">
        <title>Turicibacter faecis sp. nov., isolated from faeces of heart failure mouse model.</title>
        <authorList>
            <person name="Imamura Y."/>
            <person name="Motooka D."/>
            <person name="Nakajima Y."/>
            <person name="Ito S."/>
            <person name="Kitakaze M."/>
            <person name="Iida T."/>
            <person name="Nakamura S."/>
        </authorList>
    </citation>
    <scope>NUCLEOTIDE SEQUENCE</scope>
    <source>
        <strain evidence="1">TC023</strain>
    </source>
</reference>
<name>A0ABN6ZJS3_9FIRM</name>
<accession>A0ABN6ZJS3</accession>
<protein>
    <submittedName>
        <fullName evidence="1">Uncharacterized protein</fullName>
    </submittedName>
</protein>
<dbReference type="EMBL" id="AP028127">
    <property type="protein sequence ID" value="BEH91572.1"/>
    <property type="molecule type" value="Genomic_DNA"/>
</dbReference>
<gene>
    <name evidence="1" type="ORF">T23_16740</name>
</gene>
<dbReference type="RefSeq" id="WP_161832096.1">
    <property type="nucleotide sequence ID" value="NZ_AP028127.1"/>
</dbReference>
<dbReference type="Proteomes" id="UP001432099">
    <property type="component" value="Chromosome"/>
</dbReference>
<proteinExistence type="predicted"/>
<dbReference type="SUPFAM" id="SSF51445">
    <property type="entry name" value="(Trans)glycosidases"/>
    <property type="match status" value="1"/>
</dbReference>
<dbReference type="InterPro" id="IPR017853">
    <property type="entry name" value="GH"/>
</dbReference>
<keyword evidence="2" id="KW-1185">Reference proteome</keyword>
<evidence type="ECO:0000313" key="2">
    <source>
        <dbReference type="Proteomes" id="UP001432099"/>
    </source>
</evidence>
<sequence>MKRFLILSTLVFALFFLIFLRIIPPFLNNGGGDESPFTIRDGQLYTSFNKETTPFQFIGMNVTSALPGSFPNEVDLGEETYLEWLQLIQELGVTVLRVPDLMPLNFYKALDKFNENRQEPLYLLQGIYMDDVALADGADLQQLEQSYMGKIKKIIDFMYGGAYPGNDLGVSLQKGVNLSSYLIGYSLGMEWANQDVIFSDIMNESYAYEGDYFYTSDSASNVEGLLAKLMDKLVSYEVQRYGIQHLVTVVGSNIEDFLVYKNSQLNAESEKYIGQTTKRNIKPVVDLNEIKPTQKLKSGYFASYYLYPVYSDKMGESIREVITDLQRFHEIPIMIAEYSLPSAKVVYEEMSGQLLGINEREQAEGLVTIYRTLRQLSILGSCLSEWQDRWDRTSFTTVDRVILDRSPYWPNKLTDLQSRGIYTFDASTDYPDHQIDEWKDKNVLSTHDGLTLSVKTDEEGIFFLIQSEEQINNQSSYWIDLDVTPNSGTKSYTEKGLTFEDPVDFVININPNNQSRLLVQRYYHTYEFLKERTNLQIHPDEIKVLPDMDEFTPILIEVKSKAYNQEIKEFEEAIVQEAGRLIEGNANPNSNQFNSLANYYVGDNYIEIKIPWGLLNFSDPTNLKIHDDYYQRFGIHSMSINHLNIGLTVVEADHSSVRLPSEKYRLMPWVNPTYKSRLKLAYTLLQNEFRDK</sequence>
<organism evidence="1 2">
    <name type="scientific">Turicibacter faecis</name>
    <dbReference type="NCBI Taxonomy" id="2963365"/>
    <lineage>
        <taxon>Bacteria</taxon>
        <taxon>Bacillati</taxon>
        <taxon>Bacillota</taxon>
        <taxon>Erysipelotrichia</taxon>
        <taxon>Erysipelotrichales</taxon>
        <taxon>Turicibacteraceae</taxon>
        <taxon>Turicibacter</taxon>
    </lineage>
</organism>